<proteinExistence type="predicted"/>
<name>A0A540MJN6_MALBA</name>
<evidence type="ECO:0000313" key="1">
    <source>
        <dbReference type="EMBL" id="TQD98659.1"/>
    </source>
</evidence>
<keyword evidence="2" id="KW-1185">Reference proteome</keyword>
<dbReference type="AlphaFoldDB" id="A0A540MJN6"/>
<dbReference type="EMBL" id="VIEB01000250">
    <property type="protein sequence ID" value="TQD98659.1"/>
    <property type="molecule type" value="Genomic_DNA"/>
</dbReference>
<accession>A0A540MJN6</accession>
<evidence type="ECO:0000313" key="2">
    <source>
        <dbReference type="Proteomes" id="UP000315295"/>
    </source>
</evidence>
<organism evidence="1 2">
    <name type="scientific">Malus baccata</name>
    <name type="common">Siberian crab apple</name>
    <name type="synonym">Pyrus baccata</name>
    <dbReference type="NCBI Taxonomy" id="106549"/>
    <lineage>
        <taxon>Eukaryota</taxon>
        <taxon>Viridiplantae</taxon>
        <taxon>Streptophyta</taxon>
        <taxon>Embryophyta</taxon>
        <taxon>Tracheophyta</taxon>
        <taxon>Spermatophyta</taxon>
        <taxon>Magnoliopsida</taxon>
        <taxon>eudicotyledons</taxon>
        <taxon>Gunneridae</taxon>
        <taxon>Pentapetalae</taxon>
        <taxon>rosids</taxon>
        <taxon>fabids</taxon>
        <taxon>Rosales</taxon>
        <taxon>Rosaceae</taxon>
        <taxon>Amygdaloideae</taxon>
        <taxon>Maleae</taxon>
        <taxon>Malus</taxon>
    </lineage>
</organism>
<reference evidence="1 2" key="1">
    <citation type="journal article" date="2019" name="G3 (Bethesda)">
        <title>Sequencing of a Wild Apple (Malus baccata) Genome Unravels the Differences Between Cultivated and Wild Apple Species Regarding Disease Resistance and Cold Tolerance.</title>
        <authorList>
            <person name="Chen X."/>
        </authorList>
    </citation>
    <scope>NUCLEOTIDE SEQUENCE [LARGE SCALE GENOMIC DNA]</scope>
    <source>
        <strain evidence="2">cv. Shandingzi</strain>
        <tissue evidence="1">Leaves</tissue>
    </source>
</reference>
<sequence>MRNSEMLSALSVRDEDLIMIVSNSASSAPTNWFYHHTSFVRNGMCFACIRFVFMEVISNRFQAELQKFDSNWWIWLLMKQLFPLQRTTVFSN</sequence>
<protein>
    <submittedName>
        <fullName evidence="1">Uncharacterized protein</fullName>
    </submittedName>
</protein>
<dbReference type="Proteomes" id="UP000315295">
    <property type="component" value="Unassembled WGS sequence"/>
</dbReference>
<gene>
    <name evidence="1" type="ORF">C1H46_015716</name>
</gene>
<comment type="caution">
    <text evidence="1">The sequence shown here is derived from an EMBL/GenBank/DDBJ whole genome shotgun (WGS) entry which is preliminary data.</text>
</comment>